<gene>
    <name evidence="1" type="ORF">MOMUL_22770</name>
</gene>
<accession>A0A151AVV1</accession>
<dbReference type="Proteomes" id="UP000075670">
    <property type="component" value="Unassembled WGS sequence"/>
</dbReference>
<evidence type="ECO:0000313" key="2">
    <source>
        <dbReference type="Proteomes" id="UP000075670"/>
    </source>
</evidence>
<keyword evidence="2" id="KW-1185">Reference proteome</keyword>
<evidence type="ECO:0000313" key="1">
    <source>
        <dbReference type="EMBL" id="KYH31537.1"/>
    </source>
</evidence>
<comment type="caution">
    <text evidence="1">The sequence shown here is derived from an EMBL/GenBank/DDBJ whole genome shotgun (WGS) entry which is preliminary data.</text>
</comment>
<dbReference type="OrthoDB" id="1726156at2"/>
<organism evidence="1 2">
    <name type="scientific">Moorella mulderi DSM 14980</name>
    <dbReference type="NCBI Taxonomy" id="1122241"/>
    <lineage>
        <taxon>Bacteria</taxon>
        <taxon>Bacillati</taxon>
        <taxon>Bacillota</taxon>
        <taxon>Clostridia</taxon>
        <taxon>Neomoorellales</taxon>
        <taxon>Neomoorellaceae</taxon>
        <taxon>Neomoorella</taxon>
    </lineage>
</organism>
<name>A0A151AVV1_9FIRM</name>
<proteinExistence type="predicted"/>
<reference evidence="1 2" key="1">
    <citation type="submission" date="2016-02" db="EMBL/GenBank/DDBJ databases">
        <title>Genome sequence of Moorella mulderi DSM 14980.</title>
        <authorList>
            <person name="Poehlein A."/>
            <person name="Daniel R."/>
        </authorList>
    </citation>
    <scope>NUCLEOTIDE SEQUENCE [LARGE SCALE GENOMIC DNA]</scope>
    <source>
        <strain evidence="1 2">DSM 14980</strain>
    </source>
</reference>
<protein>
    <submittedName>
        <fullName evidence="1">Uncharacterized protein</fullName>
    </submittedName>
</protein>
<dbReference type="RefSeq" id="WP_062284961.1">
    <property type="nucleotide sequence ID" value="NZ_LTBC01000010.1"/>
</dbReference>
<dbReference type="PATRIC" id="fig|1122241.3.peg.2421"/>
<sequence length="73" mass="8405">MFLVDGQEKVYLLKVTGKREKEKPVTINREIIGELPPDPNYWDAAANFLLKRMEADGWLPQPAYNSLKRTVNS</sequence>
<dbReference type="EMBL" id="LTBC01000010">
    <property type="protein sequence ID" value="KYH31537.1"/>
    <property type="molecule type" value="Genomic_DNA"/>
</dbReference>
<dbReference type="AlphaFoldDB" id="A0A151AVV1"/>